<proteinExistence type="inferred from homology"/>
<dbReference type="SUPFAM" id="SSF48264">
    <property type="entry name" value="Cytochrome P450"/>
    <property type="match status" value="1"/>
</dbReference>
<dbReference type="Proteomes" id="UP001244011">
    <property type="component" value="Unassembled WGS sequence"/>
</dbReference>
<comment type="cofactor">
    <cofactor evidence="5">
        <name>heme</name>
        <dbReference type="ChEBI" id="CHEBI:30413"/>
    </cofactor>
</comment>
<evidence type="ECO:0000313" key="6">
    <source>
        <dbReference type="EMBL" id="KAK1767619.1"/>
    </source>
</evidence>
<evidence type="ECO:0000313" key="7">
    <source>
        <dbReference type="Proteomes" id="UP001244011"/>
    </source>
</evidence>
<protein>
    <submittedName>
        <fullName evidence="6">Cytochrome P450 3A24</fullName>
    </submittedName>
</protein>
<dbReference type="GeneID" id="85310923"/>
<keyword evidence="4 5" id="KW-0408">Iron</keyword>
<dbReference type="PANTHER" id="PTHR24305">
    <property type="entry name" value="CYTOCHROME P450"/>
    <property type="match status" value="1"/>
</dbReference>
<sequence>MSNTALLELGFLLLALLSGYIGYQTFFSPLSKIPASHWSSRFSPIWSLWVRYTGTELAHLVKAHEKYGPIVQIGPKDLSVSSYQDGIRKVYDAGFGKPAPFYASFNYYGSKNAFTSLDSREHGLRRRRTAALYSKSALLGSHQMHNISIRVMYDRLAPRLSSAAAWGGGIDALELSYCICSDYISAFLFGYGNGTNYLTEDQKRINEWRLHYENHMCHESFFPQEMPFAYGLLKTIGIDLLPKRYGESKNFLERWMGNMALKADETIRQHRDMDQLMAPEDRPVVYETAKSAVEKDSPHLDAKAKHDEVASEMFDHISASREVLGLVLAYTFWYLAQHPYAQKRLRDELTASGIDMTSRPTPAADVSTNLSGSIPTALDKVKYLDAVINESLRMRPTSTPLPRTTPPDRCVSLMGVDNIPPGTRVNAFQWFVHRDPRKWDRVDDWIPERWLGRDESGKKGGREDVLWAFASGPRVCLGTNWTFYAMRYILAAVFSQFEFEALNRNTGDCWPGSPEDLLPVKVKILSSS</sequence>
<dbReference type="AlphaFoldDB" id="A0AAJ0C010"/>
<dbReference type="EMBL" id="MU839007">
    <property type="protein sequence ID" value="KAK1767619.1"/>
    <property type="molecule type" value="Genomic_DNA"/>
</dbReference>
<evidence type="ECO:0000256" key="2">
    <source>
        <dbReference type="ARBA" id="ARBA00022617"/>
    </source>
</evidence>
<dbReference type="GO" id="GO:0005506">
    <property type="term" value="F:iron ion binding"/>
    <property type="evidence" value="ECO:0007669"/>
    <property type="project" value="InterPro"/>
</dbReference>
<dbReference type="InterPro" id="IPR036396">
    <property type="entry name" value="Cyt_P450_sf"/>
</dbReference>
<evidence type="ECO:0000256" key="4">
    <source>
        <dbReference type="ARBA" id="ARBA00023004"/>
    </source>
</evidence>
<comment type="similarity">
    <text evidence="1">Belongs to the cytochrome P450 family.</text>
</comment>
<dbReference type="GO" id="GO:0020037">
    <property type="term" value="F:heme binding"/>
    <property type="evidence" value="ECO:0007669"/>
    <property type="project" value="InterPro"/>
</dbReference>
<name>A0AAJ0C010_9PEZI</name>
<evidence type="ECO:0000256" key="3">
    <source>
        <dbReference type="ARBA" id="ARBA00022723"/>
    </source>
</evidence>
<organism evidence="6 7">
    <name type="scientific">Phialemonium atrogriseum</name>
    <dbReference type="NCBI Taxonomy" id="1093897"/>
    <lineage>
        <taxon>Eukaryota</taxon>
        <taxon>Fungi</taxon>
        <taxon>Dikarya</taxon>
        <taxon>Ascomycota</taxon>
        <taxon>Pezizomycotina</taxon>
        <taxon>Sordariomycetes</taxon>
        <taxon>Sordariomycetidae</taxon>
        <taxon>Cephalothecales</taxon>
        <taxon>Cephalothecaceae</taxon>
        <taxon>Phialemonium</taxon>
    </lineage>
</organism>
<dbReference type="Pfam" id="PF00067">
    <property type="entry name" value="p450"/>
    <property type="match status" value="1"/>
</dbReference>
<dbReference type="GO" id="GO:0004497">
    <property type="term" value="F:monooxygenase activity"/>
    <property type="evidence" value="ECO:0007669"/>
    <property type="project" value="InterPro"/>
</dbReference>
<dbReference type="PRINTS" id="PR00463">
    <property type="entry name" value="EP450I"/>
</dbReference>
<evidence type="ECO:0000256" key="1">
    <source>
        <dbReference type="ARBA" id="ARBA00010617"/>
    </source>
</evidence>
<keyword evidence="7" id="KW-1185">Reference proteome</keyword>
<dbReference type="Gene3D" id="1.10.630.10">
    <property type="entry name" value="Cytochrome P450"/>
    <property type="match status" value="1"/>
</dbReference>
<gene>
    <name evidence="6" type="ORF">QBC33DRAFT_536753</name>
</gene>
<evidence type="ECO:0000256" key="5">
    <source>
        <dbReference type="PIRSR" id="PIRSR602401-1"/>
    </source>
</evidence>
<keyword evidence="3 5" id="KW-0479">Metal-binding</keyword>
<dbReference type="PANTHER" id="PTHR24305:SF166">
    <property type="entry name" value="CYTOCHROME P450 12A4, MITOCHONDRIAL-RELATED"/>
    <property type="match status" value="1"/>
</dbReference>
<accession>A0AAJ0C010</accession>
<dbReference type="InterPro" id="IPR001128">
    <property type="entry name" value="Cyt_P450"/>
</dbReference>
<feature type="binding site" description="axial binding residue" evidence="5">
    <location>
        <position position="476"/>
    </location>
    <ligand>
        <name>heme</name>
        <dbReference type="ChEBI" id="CHEBI:30413"/>
    </ligand>
    <ligandPart>
        <name>Fe</name>
        <dbReference type="ChEBI" id="CHEBI:18248"/>
    </ligandPart>
</feature>
<dbReference type="InterPro" id="IPR050121">
    <property type="entry name" value="Cytochrome_P450_monoxygenase"/>
</dbReference>
<dbReference type="RefSeq" id="XP_060283832.1">
    <property type="nucleotide sequence ID" value="XM_060427736.1"/>
</dbReference>
<comment type="caution">
    <text evidence="6">The sequence shown here is derived from an EMBL/GenBank/DDBJ whole genome shotgun (WGS) entry which is preliminary data.</text>
</comment>
<dbReference type="GO" id="GO:0016705">
    <property type="term" value="F:oxidoreductase activity, acting on paired donors, with incorporation or reduction of molecular oxygen"/>
    <property type="evidence" value="ECO:0007669"/>
    <property type="project" value="InterPro"/>
</dbReference>
<reference evidence="6" key="1">
    <citation type="submission" date="2023-06" db="EMBL/GenBank/DDBJ databases">
        <title>Genome-scale phylogeny and comparative genomics of the fungal order Sordariales.</title>
        <authorList>
            <consortium name="Lawrence Berkeley National Laboratory"/>
            <person name="Hensen N."/>
            <person name="Bonometti L."/>
            <person name="Westerberg I."/>
            <person name="Brannstrom I.O."/>
            <person name="Guillou S."/>
            <person name="Cros-Aarteil S."/>
            <person name="Calhoun S."/>
            <person name="Haridas S."/>
            <person name="Kuo A."/>
            <person name="Mondo S."/>
            <person name="Pangilinan J."/>
            <person name="Riley R."/>
            <person name="Labutti K."/>
            <person name="Andreopoulos B."/>
            <person name="Lipzen A."/>
            <person name="Chen C."/>
            <person name="Yanf M."/>
            <person name="Daum C."/>
            <person name="Ng V."/>
            <person name="Clum A."/>
            <person name="Steindorff A."/>
            <person name="Ohm R."/>
            <person name="Martin F."/>
            <person name="Silar P."/>
            <person name="Natvig D."/>
            <person name="Lalanne C."/>
            <person name="Gautier V."/>
            <person name="Ament-Velasquez S.L."/>
            <person name="Kruys A."/>
            <person name="Hutchinson M.I."/>
            <person name="Powell A.J."/>
            <person name="Barry K."/>
            <person name="Miller A.N."/>
            <person name="Grigoriev I.V."/>
            <person name="Debuchy R."/>
            <person name="Gladieux P."/>
            <person name="Thoren M.H."/>
            <person name="Johannesson H."/>
        </authorList>
    </citation>
    <scope>NUCLEOTIDE SEQUENCE</scope>
    <source>
        <strain evidence="6">8032-3</strain>
    </source>
</reference>
<dbReference type="InterPro" id="IPR002401">
    <property type="entry name" value="Cyt_P450_E_grp-I"/>
</dbReference>
<keyword evidence="2 5" id="KW-0349">Heme</keyword>